<evidence type="ECO:0000313" key="2">
    <source>
        <dbReference type="EMBL" id="USG98995.1"/>
    </source>
</evidence>
<dbReference type="AlphaFoldDB" id="A0A9E7M7S4"/>
<dbReference type="Pfam" id="PF07705">
    <property type="entry name" value="CARDB"/>
    <property type="match status" value="1"/>
</dbReference>
<sequence>MRKSVPLVIAVLVLFNVVPTVKFVSAIQGSITLDGDLGDWSASLLYSDPVGDAKWGANNEIETFGFFVYNNTLYIAGIFKKDGWNNFMIMLDLSTRQGYPTTEHHDWGRMYKFASGDIDFVLETWGDGYSAWIVSSSGSFNDISSQVNFASSTTPDGWKVVEIAIPLSAFGNVEVNGLKVNGVATLTGGFDGSKQWVSDVAPDQDILPSWGGSGDIPAPAILWKFLQFDTTTGELKEISSVIVTVSISYDVASVEEWSPANITITVENKGAVNLTGVQVILYDSGKKLQNWTINAVAGTQKVLNYIYTYSPGLVGLHTLKVEVNFVDPDGVSKTVTATKLLTVGASVMLQNRLVTAGYTLEPMYDSEYQKTLSMLDELSSLVIPPKYKDKVPGFEVKMNKSKELFETGQRLLRYRHPYYSYIGALRIYGSYSILKRVQKDIEELKVLIESGLSKEIDGSLADWNESTKMAEDTMGLGQDGANLKALYVDYDDNYLYIALVGDNKASWDIAYGIGIDVNGEESGYSEGLDMWVRRMGFDPPIDFEYYLQWTSGGGAGAQKFGKWIETNSTWDERPIKEWGIWSGITGSSEGLKVLELAIPWDALGGKPSIVRVVAFVTGGYPEDSAVEALPDNPSMHELTDDVKGYGEWTDFDLITVFAEIEVS</sequence>
<organism evidence="2 3">
    <name type="scientific">Thermococcus argininiproducens</name>
    <dbReference type="NCBI Taxonomy" id="2866384"/>
    <lineage>
        <taxon>Archaea</taxon>
        <taxon>Methanobacteriati</taxon>
        <taxon>Methanobacteriota</taxon>
        <taxon>Thermococci</taxon>
        <taxon>Thermococcales</taxon>
        <taxon>Thermococcaceae</taxon>
        <taxon>Thermococcus</taxon>
    </lineage>
</organism>
<evidence type="ECO:0000259" key="1">
    <source>
        <dbReference type="Pfam" id="PF07705"/>
    </source>
</evidence>
<keyword evidence="3" id="KW-1185">Reference proteome</keyword>
<dbReference type="KEGG" id="thei:K1720_05405"/>
<dbReference type="GeneID" id="72777761"/>
<protein>
    <recommendedName>
        <fullName evidence="1">CARDB domain-containing protein</fullName>
    </recommendedName>
</protein>
<evidence type="ECO:0000313" key="3">
    <source>
        <dbReference type="Proteomes" id="UP001056425"/>
    </source>
</evidence>
<accession>A0A9E7M7S4</accession>
<dbReference type="Proteomes" id="UP001056425">
    <property type="component" value="Chromosome"/>
</dbReference>
<dbReference type="RefSeq" id="WP_251947258.1">
    <property type="nucleotide sequence ID" value="NZ_CP080572.1"/>
</dbReference>
<dbReference type="SUPFAM" id="SSF49344">
    <property type="entry name" value="CBD9-like"/>
    <property type="match status" value="1"/>
</dbReference>
<reference evidence="2 3" key="1">
    <citation type="submission" date="2021-08" db="EMBL/GenBank/DDBJ databases">
        <title>Thermococcus onnuriiensis IOH2.</title>
        <authorList>
            <person name="Park Y.-J."/>
        </authorList>
    </citation>
    <scope>NUCLEOTIDE SEQUENCE [LARGE SCALE GENOMIC DNA]</scope>
    <source>
        <strain evidence="2 3">IOH2</strain>
    </source>
</reference>
<dbReference type="InterPro" id="IPR011635">
    <property type="entry name" value="CARDB"/>
</dbReference>
<dbReference type="InterPro" id="IPR013783">
    <property type="entry name" value="Ig-like_fold"/>
</dbReference>
<proteinExistence type="predicted"/>
<gene>
    <name evidence="2" type="ORF">K1720_05405</name>
</gene>
<feature type="domain" description="CARDB" evidence="1">
    <location>
        <begin position="244"/>
        <end position="323"/>
    </location>
</feature>
<dbReference type="Gene3D" id="2.60.40.10">
    <property type="entry name" value="Immunoglobulins"/>
    <property type="match status" value="1"/>
</dbReference>
<name>A0A9E7M7S4_9EURY</name>
<dbReference type="EMBL" id="CP080572">
    <property type="protein sequence ID" value="USG98995.1"/>
    <property type="molecule type" value="Genomic_DNA"/>
</dbReference>